<comment type="caution">
    <text evidence="2">The sequence shown here is derived from an EMBL/GenBank/DDBJ whole genome shotgun (WGS) entry which is preliminary data.</text>
</comment>
<reference evidence="2" key="1">
    <citation type="journal article" date="2023" name="Plant J.">
        <title>The genome of the king protea, Protea cynaroides.</title>
        <authorList>
            <person name="Chang J."/>
            <person name="Duong T.A."/>
            <person name="Schoeman C."/>
            <person name="Ma X."/>
            <person name="Roodt D."/>
            <person name="Barker N."/>
            <person name="Li Z."/>
            <person name="Van de Peer Y."/>
            <person name="Mizrachi E."/>
        </authorList>
    </citation>
    <scope>NUCLEOTIDE SEQUENCE</scope>
    <source>
        <tissue evidence="2">Young leaves</tissue>
    </source>
</reference>
<sequence>MKAQWPKVSSSCPLSSGSIDSFDTENEERPRTTKDMDCLPKWDNSVVPFSDLDKYGDDPSSPRVGCMGQIKRDKKVVGFSIHRRCNNNNSNSDKKKYFKLYKVFYSKNLNISISKYLKKRLMIKGDSGNKSFDERDYVSIRVVDWDPPLPVVRPAIRLSTDGNDAISLWKRRCGDEDLKALQLQQRNPSCVLGPT</sequence>
<gene>
    <name evidence="2" type="ORF">NE237_018739</name>
</gene>
<evidence type="ECO:0000313" key="3">
    <source>
        <dbReference type="Proteomes" id="UP001141806"/>
    </source>
</evidence>
<evidence type="ECO:0000313" key="2">
    <source>
        <dbReference type="EMBL" id="KAJ4966890.1"/>
    </source>
</evidence>
<dbReference type="PANTHER" id="PTHR36323:SF1">
    <property type="entry name" value="MYOTUBULARIN-LIKE PROTEIN"/>
    <property type="match status" value="1"/>
</dbReference>
<feature type="compositionally biased region" description="Basic and acidic residues" evidence="1">
    <location>
        <begin position="27"/>
        <end position="37"/>
    </location>
</feature>
<feature type="compositionally biased region" description="Polar residues" evidence="1">
    <location>
        <begin position="7"/>
        <end position="21"/>
    </location>
</feature>
<keyword evidence="3" id="KW-1185">Reference proteome</keyword>
<dbReference type="PANTHER" id="PTHR36323">
    <property type="entry name" value="MYOTUBULARIN-LIKE PROTEIN"/>
    <property type="match status" value="1"/>
</dbReference>
<dbReference type="OrthoDB" id="1919827at2759"/>
<proteinExistence type="predicted"/>
<dbReference type="EMBL" id="JAMYWD010000007">
    <property type="protein sequence ID" value="KAJ4966890.1"/>
    <property type="molecule type" value="Genomic_DNA"/>
</dbReference>
<accession>A0A9Q0KAJ9</accession>
<dbReference type="AlphaFoldDB" id="A0A9Q0KAJ9"/>
<name>A0A9Q0KAJ9_9MAGN</name>
<evidence type="ECO:0000256" key="1">
    <source>
        <dbReference type="SAM" id="MobiDB-lite"/>
    </source>
</evidence>
<organism evidence="2 3">
    <name type="scientific">Protea cynaroides</name>
    <dbReference type="NCBI Taxonomy" id="273540"/>
    <lineage>
        <taxon>Eukaryota</taxon>
        <taxon>Viridiplantae</taxon>
        <taxon>Streptophyta</taxon>
        <taxon>Embryophyta</taxon>
        <taxon>Tracheophyta</taxon>
        <taxon>Spermatophyta</taxon>
        <taxon>Magnoliopsida</taxon>
        <taxon>Proteales</taxon>
        <taxon>Proteaceae</taxon>
        <taxon>Protea</taxon>
    </lineage>
</organism>
<dbReference type="Proteomes" id="UP001141806">
    <property type="component" value="Unassembled WGS sequence"/>
</dbReference>
<protein>
    <submittedName>
        <fullName evidence="2">Uncharacterized protein</fullName>
    </submittedName>
</protein>
<feature type="region of interest" description="Disordered" evidence="1">
    <location>
        <begin position="1"/>
        <end position="37"/>
    </location>
</feature>